<dbReference type="PANTHER" id="PTHR43135">
    <property type="entry name" value="ALPHA-D-RIBOSE 1-METHYLPHOSPHONATE 5-TRIPHOSPHATE DIPHOSPHATASE"/>
    <property type="match status" value="1"/>
</dbReference>
<dbReference type="InterPro" id="IPR012696">
    <property type="entry name" value="PhnM"/>
</dbReference>
<dbReference type="AlphaFoldDB" id="A0A4Q9GFN8"/>
<accession>A0A4Q9GFN8</accession>
<dbReference type="InterPro" id="IPR011059">
    <property type="entry name" value="Metal-dep_hydrolase_composite"/>
</dbReference>
<dbReference type="NCBIfam" id="NF011987">
    <property type="entry name" value="PRK15446.2-3"/>
    <property type="match status" value="1"/>
</dbReference>
<keyword evidence="3" id="KW-1185">Reference proteome</keyword>
<name>A0A4Q9GFN8_9HYPH</name>
<proteinExistence type="predicted"/>
<dbReference type="OrthoDB" id="9785413at2"/>
<evidence type="ECO:0000259" key="1">
    <source>
        <dbReference type="Pfam" id="PF07969"/>
    </source>
</evidence>
<dbReference type="SUPFAM" id="SSF51556">
    <property type="entry name" value="Metallo-dependent hydrolases"/>
    <property type="match status" value="1"/>
</dbReference>
<reference evidence="2 3" key="1">
    <citation type="submission" date="2019-02" db="EMBL/GenBank/DDBJ databases">
        <title>Hansschlegelia quercus sp. nov., a novel methylotrophic bacterium from buds of oak (Quercus robur L.).</title>
        <authorList>
            <person name="Agafonova N.V."/>
            <person name="Kaparullina E.N."/>
            <person name="Grouzdev D.S."/>
            <person name="Doronina N.V."/>
        </authorList>
    </citation>
    <scope>NUCLEOTIDE SEQUENCE [LARGE SCALE GENOMIC DNA]</scope>
    <source>
        <strain evidence="2 3">Dub</strain>
    </source>
</reference>
<gene>
    <name evidence="2" type="ORF">EYR15_12855</name>
</gene>
<dbReference type="RefSeq" id="WP_131003952.1">
    <property type="nucleotide sequence ID" value="NZ_JBHSZR010000001.1"/>
</dbReference>
<dbReference type="SUPFAM" id="SSF51338">
    <property type="entry name" value="Composite domain of metallo-dependent hydrolases"/>
    <property type="match status" value="1"/>
</dbReference>
<dbReference type="GO" id="GO:0019700">
    <property type="term" value="P:organic phosphonate catabolic process"/>
    <property type="evidence" value="ECO:0007669"/>
    <property type="project" value="InterPro"/>
</dbReference>
<keyword evidence="2" id="KW-0378">Hydrolase</keyword>
<dbReference type="NCBIfam" id="NF011984">
    <property type="entry name" value="PRK15446.1-5"/>
    <property type="match status" value="1"/>
</dbReference>
<dbReference type="InterPro" id="IPR013108">
    <property type="entry name" value="Amidohydro_3"/>
</dbReference>
<comment type="caution">
    <text evidence="2">The sequence shown here is derived from an EMBL/GenBank/DDBJ whole genome shotgun (WGS) entry which is preliminary data.</text>
</comment>
<dbReference type="NCBIfam" id="NF011983">
    <property type="entry name" value="PRK15446.1-4"/>
    <property type="match status" value="1"/>
</dbReference>
<dbReference type="PIRSF" id="PIRSF038971">
    <property type="entry name" value="PhnM"/>
    <property type="match status" value="1"/>
</dbReference>
<dbReference type="InterPro" id="IPR051781">
    <property type="entry name" value="Metallo-dep_Hydrolase"/>
</dbReference>
<dbReference type="NCBIfam" id="TIGR02318">
    <property type="entry name" value="phosphono_phnM"/>
    <property type="match status" value="1"/>
</dbReference>
<organism evidence="2 3">
    <name type="scientific">Hansschlegelia quercus</name>
    <dbReference type="NCBI Taxonomy" id="2528245"/>
    <lineage>
        <taxon>Bacteria</taxon>
        <taxon>Pseudomonadati</taxon>
        <taxon>Pseudomonadota</taxon>
        <taxon>Alphaproteobacteria</taxon>
        <taxon>Hyphomicrobiales</taxon>
        <taxon>Methylopilaceae</taxon>
        <taxon>Hansschlegelia</taxon>
    </lineage>
</organism>
<dbReference type="InterPro" id="IPR032466">
    <property type="entry name" value="Metal_Hydrolase"/>
</dbReference>
<evidence type="ECO:0000313" key="2">
    <source>
        <dbReference type="EMBL" id="TBN51787.1"/>
    </source>
</evidence>
<dbReference type="Gene3D" id="3.20.20.140">
    <property type="entry name" value="Metal-dependent hydrolases"/>
    <property type="match status" value="2"/>
</dbReference>
<protein>
    <submittedName>
        <fullName evidence="2">Alpha-D-ribose 1-methylphosphonate 5-triphosphate diphosphatase</fullName>
        <ecNumber evidence="2">3.6.1.63</ecNumber>
    </submittedName>
</protein>
<dbReference type="Proteomes" id="UP000291613">
    <property type="component" value="Unassembled WGS sequence"/>
</dbReference>
<dbReference type="GO" id="GO:0016810">
    <property type="term" value="F:hydrolase activity, acting on carbon-nitrogen (but not peptide) bonds"/>
    <property type="evidence" value="ECO:0007669"/>
    <property type="project" value="InterPro"/>
</dbReference>
<dbReference type="Gene3D" id="2.30.40.10">
    <property type="entry name" value="Urease, subunit C, domain 1"/>
    <property type="match status" value="2"/>
</dbReference>
<dbReference type="EMBL" id="SIUB01000006">
    <property type="protein sequence ID" value="TBN51787.1"/>
    <property type="molecule type" value="Genomic_DNA"/>
</dbReference>
<evidence type="ECO:0000313" key="3">
    <source>
        <dbReference type="Proteomes" id="UP000291613"/>
    </source>
</evidence>
<sequence>MNALIRSIEPVQAPTVMANARIVLTDRVIENGWIAVDEGRIAEIGEGAAPKRAIDLGGDILIPGLIELHTDHLEAHYAPRPKVRWSPFGAVLAYDAQIAASGITTVFDSLRVGSDADAGSLGGEIWALSNAIRDAADAGHLRVEHRTHLRCELSAPDVIDVAEDYLARFSADLISLMDHTPGQRQFRSLEAWRIYYSRKSPMSDAELDSFVVKRQELHQKHAGDHRRRLIALAAERGVPLASHDDTTLEHVAESLADGVAIAEFPTTAEAAEASHLGGVRVMMGAPNIVRGGSHSGNVAAVDLARAGHLDILSSDYVPSSLLMAAFELPTRIPGMTLPDAIRTVTEAPAEATGLSDRGRIAEGLRADLVRVRLASEGPVVRQVWREGRVVS</sequence>
<feature type="domain" description="Amidohydrolase 3" evidence="1">
    <location>
        <begin position="222"/>
        <end position="390"/>
    </location>
</feature>
<dbReference type="EC" id="3.6.1.63" evidence="2"/>
<dbReference type="Pfam" id="PF07969">
    <property type="entry name" value="Amidohydro_3"/>
    <property type="match status" value="1"/>
</dbReference>
<dbReference type="NCBIfam" id="NF011990">
    <property type="entry name" value="PRK15446.2-6"/>
    <property type="match status" value="1"/>
</dbReference>
<dbReference type="PANTHER" id="PTHR43135:SF3">
    <property type="entry name" value="ALPHA-D-RIBOSE 1-METHYLPHOSPHONATE 5-TRIPHOSPHATE DIPHOSPHATASE"/>
    <property type="match status" value="1"/>
</dbReference>